<dbReference type="Proteomes" id="UP000324222">
    <property type="component" value="Unassembled WGS sequence"/>
</dbReference>
<name>A0A5B7FDB6_PORTR</name>
<organism evidence="1 2">
    <name type="scientific">Portunus trituberculatus</name>
    <name type="common">Swimming crab</name>
    <name type="synonym">Neptunus trituberculatus</name>
    <dbReference type="NCBI Taxonomy" id="210409"/>
    <lineage>
        <taxon>Eukaryota</taxon>
        <taxon>Metazoa</taxon>
        <taxon>Ecdysozoa</taxon>
        <taxon>Arthropoda</taxon>
        <taxon>Crustacea</taxon>
        <taxon>Multicrustacea</taxon>
        <taxon>Malacostraca</taxon>
        <taxon>Eumalacostraca</taxon>
        <taxon>Eucarida</taxon>
        <taxon>Decapoda</taxon>
        <taxon>Pleocyemata</taxon>
        <taxon>Brachyura</taxon>
        <taxon>Eubrachyura</taxon>
        <taxon>Portunoidea</taxon>
        <taxon>Portunidae</taxon>
        <taxon>Portuninae</taxon>
        <taxon>Portunus</taxon>
    </lineage>
</organism>
<dbReference type="AlphaFoldDB" id="A0A5B7FDB6"/>
<keyword evidence="2" id="KW-1185">Reference proteome</keyword>
<dbReference type="EMBL" id="VSRR010005875">
    <property type="protein sequence ID" value="MPC43547.1"/>
    <property type="molecule type" value="Genomic_DNA"/>
</dbReference>
<comment type="caution">
    <text evidence="1">The sequence shown here is derived from an EMBL/GenBank/DDBJ whole genome shotgun (WGS) entry which is preliminary data.</text>
</comment>
<sequence>MMQFRNVSGSLGFGRMDIFSPPPQFCGRSQWICRSDVDVAAKTGWCETGCGDLPVTTTKPSHLAARQAASQLCLLTAVIILSWFRLLPVMSAGQAFPVGRCSRGDCSSPTLLKRSAEGA</sequence>
<evidence type="ECO:0000313" key="1">
    <source>
        <dbReference type="EMBL" id="MPC43547.1"/>
    </source>
</evidence>
<reference evidence="1 2" key="1">
    <citation type="submission" date="2019-05" db="EMBL/GenBank/DDBJ databases">
        <title>Another draft genome of Portunus trituberculatus and its Hox gene families provides insights of decapod evolution.</title>
        <authorList>
            <person name="Jeong J.-H."/>
            <person name="Song I."/>
            <person name="Kim S."/>
            <person name="Choi T."/>
            <person name="Kim D."/>
            <person name="Ryu S."/>
            <person name="Kim W."/>
        </authorList>
    </citation>
    <scope>NUCLEOTIDE SEQUENCE [LARGE SCALE GENOMIC DNA]</scope>
    <source>
        <tissue evidence="1">Muscle</tissue>
    </source>
</reference>
<gene>
    <name evidence="1" type="ORF">E2C01_037196</name>
</gene>
<evidence type="ECO:0000313" key="2">
    <source>
        <dbReference type="Proteomes" id="UP000324222"/>
    </source>
</evidence>
<proteinExistence type="predicted"/>
<accession>A0A5B7FDB6</accession>
<protein>
    <submittedName>
        <fullName evidence="1">Uncharacterized protein</fullName>
    </submittedName>
</protein>